<keyword evidence="5" id="KW-0808">Transferase</keyword>
<organism evidence="5">
    <name type="scientific">Cacopsylla melanoneura</name>
    <dbReference type="NCBI Taxonomy" id="428564"/>
    <lineage>
        <taxon>Eukaryota</taxon>
        <taxon>Metazoa</taxon>
        <taxon>Ecdysozoa</taxon>
        <taxon>Arthropoda</taxon>
        <taxon>Hexapoda</taxon>
        <taxon>Insecta</taxon>
        <taxon>Pterygota</taxon>
        <taxon>Neoptera</taxon>
        <taxon>Paraneoptera</taxon>
        <taxon>Hemiptera</taxon>
        <taxon>Sternorrhyncha</taxon>
        <taxon>Psylloidea</taxon>
        <taxon>Psyllidae</taxon>
        <taxon>Psyllinae</taxon>
        <taxon>Cacopsylla</taxon>
    </lineage>
</organism>
<dbReference type="CDD" id="cd05156">
    <property type="entry name" value="ChoK_euk"/>
    <property type="match status" value="1"/>
</dbReference>
<dbReference type="Gene3D" id="3.30.200.20">
    <property type="entry name" value="Phosphorylase Kinase, domain 1"/>
    <property type="match status" value="1"/>
</dbReference>
<keyword evidence="5" id="KW-0418">Kinase</keyword>
<dbReference type="SUPFAM" id="SSF56112">
    <property type="entry name" value="Protein kinase-like (PK-like)"/>
    <property type="match status" value="1"/>
</dbReference>
<keyword evidence="1" id="KW-0444">Lipid biosynthesis</keyword>
<dbReference type="GO" id="GO:0005737">
    <property type="term" value="C:cytoplasm"/>
    <property type="evidence" value="ECO:0007669"/>
    <property type="project" value="TreeGrafter"/>
</dbReference>
<dbReference type="EMBL" id="HBUF01063047">
    <property type="protein sequence ID" value="CAG6626616.1"/>
    <property type="molecule type" value="Transcribed_RNA"/>
</dbReference>
<reference evidence="5" key="1">
    <citation type="submission" date="2021-05" db="EMBL/GenBank/DDBJ databases">
        <authorList>
            <person name="Alioto T."/>
            <person name="Alioto T."/>
            <person name="Gomez Garrido J."/>
        </authorList>
    </citation>
    <scope>NUCLEOTIDE SEQUENCE</scope>
</reference>
<dbReference type="EMBL" id="HBUF01354512">
    <property type="protein sequence ID" value="CAG6716455.1"/>
    <property type="molecule type" value="Transcribed_RNA"/>
</dbReference>
<dbReference type="EMBL" id="HBUF01063049">
    <property type="protein sequence ID" value="CAG6626621.1"/>
    <property type="molecule type" value="Transcribed_RNA"/>
</dbReference>
<dbReference type="Pfam" id="PF01633">
    <property type="entry name" value="Choline_kinase"/>
    <property type="match status" value="1"/>
</dbReference>
<name>A0A8D8UZY3_9HEMI</name>
<dbReference type="GO" id="GO:0006646">
    <property type="term" value="P:phosphatidylethanolamine biosynthetic process"/>
    <property type="evidence" value="ECO:0007669"/>
    <property type="project" value="TreeGrafter"/>
</dbReference>
<keyword evidence="1" id="KW-0594">Phospholipid biosynthesis</keyword>
<evidence type="ECO:0000313" key="5">
    <source>
        <dbReference type="EMBL" id="CAG6716455.1"/>
    </source>
</evidence>
<dbReference type="EMBL" id="HBUF01063048">
    <property type="protein sequence ID" value="CAG6626619.1"/>
    <property type="molecule type" value="Transcribed_RNA"/>
</dbReference>
<protein>
    <submittedName>
        <fullName evidence="5">Choline/ethanolamine kinase</fullName>
    </submittedName>
</protein>
<proteinExistence type="inferred from homology"/>
<dbReference type="EMBL" id="HBUF01063050">
    <property type="protein sequence ID" value="CAG6626624.1"/>
    <property type="molecule type" value="Transcribed_RNA"/>
</dbReference>
<dbReference type="InterPro" id="IPR011009">
    <property type="entry name" value="Kinase-like_dom_sf"/>
</dbReference>
<dbReference type="GO" id="GO:0004305">
    <property type="term" value="F:ethanolamine kinase activity"/>
    <property type="evidence" value="ECO:0007669"/>
    <property type="project" value="TreeGrafter"/>
</dbReference>
<evidence type="ECO:0000256" key="3">
    <source>
        <dbReference type="ARBA" id="ARBA00038211"/>
    </source>
</evidence>
<keyword evidence="2" id="KW-1208">Phospholipid metabolism</keyword>
<dbReference type="PANTHER" id="PTHR22603">
    <property type="entry name" value="CHOLINE/ETHANOALAMINE KINASE"/>
    <property type="match status" value="1"/>
</dbReference>
<evidence type="ECO:0000256" key="2">
    <source>
        <dbReference type="ARBA" id="ARBA00023264"/>
    </source>
</evidence>
<accession>A0A8D8UZY3</accession>
<evidence type="ECO:0000256" key="4">
    <source>
        <dbReference type="SAM" id="MobiDB-lite"/>
    </source>
</evidence>
<sequence>MATQLDCAEMVVEHKEVLEMALSICKGYLAGAWKRITAEDICVKRMSGGLTNMLYHVTLLQSPHSTEPSEVLLRIYGQTHGERALESIITDSVIFTLLSERKLGPTLHGVFPGGRIEEYIPARSLKSSELSDPVISLKIAEKMADIHLMQIPVIKEPTFLWDTIQRWLNTLYMKNTKVLNGPNVQNTQESWRPNNNNNNATDTLTNEQNKKNKILMKKVLSQDLNTEADWLKKHLLKVKSPVVFCHNDLQEGNILFKESPEPPQHSPSHTIQDCPENASNDLVVIDFEYCSYNYRAFDIANHFVESMYDYTYKHFPHYTVRRDNYPTYVIRKAFVETYLSRMNNTTTTADQVLEEVKHFTLASHFFWALWSFVHDDNSEIPFGYWEYGLERLNTYYRLKQKLCPPGEQNAVKRKASTELD</sequence>
<comment type="similarity">
    <text evidence="3">Belongs to the choline/ethanolamine kinase family.</text>
</comment>
<dbReference type="EMBL" id="HBUF01354510">
    <property type="protein sequence ID" value="CAG6716453.1"/>
    <property type="molecule type" value="Transcribed_RNA"/>
</dbReference>
<dbReference type="PANTHER" id="PTHR22603:SF93">
    <property type="entry name" value="RE24176P"/>
    <property type="match status" value="1"/>
</dbReference>
<feature type="region of interest" description="Disordered" evidence="4">
    <location>
        <begin position="187"/>
        <end position="208"/>
    </location>
</feature>
<dbReference type="EMBL" id="HBUF01354511">
    <property type="protein sequence ID" value="CAG6716454.1"/>
    <property type="molecule type" value="Transcribed_RNA"/>
</dbReference>
<dbReference type="Gene3D" id="3.90.1200.10">
    <property type="match status" value="1"/>
</dbReference>
<dbReference type="AlphaFoldDB" id="A0A8D8UZY3"/>
<evidence type="ECO:0000256" key="1">
    <source>
        <dbReference type="ARBA" id="ARBA00023209"/>
    </source>
</evidence>
<dbReference type="GO" id="GO:0004103">
    <property type="term" value="F:choline kinase activity"/>
    <property type="evidence" value="ECO:0007669"/>
    <property type="project" value="TreeGrafter"/>
</dbReference>
<keyword evidence="1" id="KW-0443">Lipid metabolism</keyword>